<sequence>MKANLRKKICKHKNSQAHLKAQQIIDKGSCEVLPGQFSKLSSLEHETTRKVFRTAYFIAKNQRPYTDLPKLVDLQTVNSLNMGSKYEFFILINLVTV</sequence>
<dbReference type="PANTHER" id="PTHR46880:SF9">
    <property type="entry name" value="ZINC FINGER PROTEIN 862"/>
    <property type="match status" value="1"/>
</dbReference>
<comment type="caution">
    <text evidence="1">The sequence shown here is derived from an EMBL/GenBank/DDBJ whole genome shotgun (WGS) entry which is preliminary data.</text>
</comment>
<dbReference type="PANTHER" id="PTHR46880">
    <property type="entry name" value="RAS-ASSOCIATING DOMAIN-CONTAINING PROTEIN"/>
    <property type="match status" value="1"/>
</dbReference>
<proteinExistence type="predicted"/>
<name>A0AAV0X9M4_9HEMI</name>
<dbReference type="AlphaFoldDB" id="A0AAV0X9M4"/>
<evidence type="ECO:0000313" key="1">
    <source>
        <dbReference type="EMBL" id="CAI6365084.1"/>
    </source>
</evidence>
<reference evidence="1 2" key="1">
    <citation type="submission" date="2023-01" db="EMBL/GenBank/DDBJ databases">
        <authorList>
            <person name="Whitehead M."/>
        </authorList>
    </citation>
    <scope>NUCLEOTIDE SEQUENCE [LARGE SCALE GENOMIC DNA]</scope>
</reference>
<dbReference type="EMBL" id="CARXXK010000004">
    <property type="protein sequence ID" value="CAI6365084.1"/>
    <property type="molecule type" value="Genomic_DNA"/>
</dbReference>
<gene>
    <name evidence="1" type="ORF">MEUPH1_LOCUS19836</name>
</gene>
<organism evidence="1 2">
    <name type="scientific">Macrosiphum euphorbiae</name>
    <name type="common">potato aphid</name>
    <dbReference type="NCBI Taxonomy" id="13131"/>
    <lineage>
        <taxon>Eukaryota</taxon>
        <taxon>Metazoa</taxon>
        <taxon>Ecdysozoa</taxon>
        <taxon>Arthropoda</taxon>
        <taxon>Hexapoda</taxon>
        <taxon>Insecta</taxon>
        <taxon>Pterygota</taxon>
        <taxon>Neoptera</taxon>
        <taxon>Paraneoptera</taxon>
        <taxon>Hemiptera</taxon>
        <taxon>Sternorrhyncha</taxon>
        <taxon>Aphidomorpha</taxon>
        <taxon>Aphidoidea</taxon>
        <taxon>Aphididae</taxon>
        <taxon>Macrosiphini</taxon>
        <taxon>Macrosiphum</taxon>
    </lineage>
</organism>
<protein>
    <submittedName>
        <fullName evidence="1">Uncharacterized protein</fullName>
    </submittedName>
</protein>
<dbReference type="Proteomes" id="UP001160148">
    <property type="component" value="Unassembled WGS sequence"/>
</dbReference>
<accession>A0AAV0X9M4</accession>
<evidence type="ECO:0000313" key="2">
    <source>
        <dbReference type="Proteomes" id="UP001160148"/>
    </source>
</evidence>
<keyword evidence="2" id="KW-1185">Reference proteome</keyword>